<evidence type="ECO:0000313" key="2">
    <source>
        <dbReference type="EMBL" id="MFC6752569.1"/>
    </source>
</evidence>
<dbReference type="RefSeq" id="WP_379779387.1">
    <property type="nucleotide sequence ID" value="NZ_JBHSWW010000027.1"/>
</dbReference>
<dbReference type="InterPro" id="IPR013096">
    <property type="entry name" value="Cupin_2"/>
</dbReference>
<dbReference type="EMBL" id="JBHSWW010000027">
    <property type="protein sequence ID" value="MFC6752569.1"/>
    <property type="molecule type" value="Genomic_DNA"/>
</dbReference>
<keyword evidence="3" id="KW-1185">Reference proteome</keyword>
<dbReference type="AlphaFoldDB" id="A0ABD5S7Q2"/>
<evidence type="ECO:0000313" key="3">
    <source>
        <dbReference type="Proteomes" id="UP001596442"/>
    </source>
</evidence>
<dbReference type="PANTHER" id="PTHR36440">
    <property type="entry name" value="PUTATIVE (AFU_ORTHOLOGUE AFUA_8G07350)-RELATED"/>
    <property type="match status" value="1"/>
</dbReference>
<comment type="caution">
    <text evidence="2">The sequence shown here is derived from an EMBL/GenBank/DDBJ whole genome shotgun (WGS) entry which is preliminary data.</text>
</comment>
<gene>
    <name evidence="2" type="ORF">ACFQEU_03655</name>
</gene>
<accession>A0ABD5S7Q2</accession>
<dbReference type="InterPro" id="IPR053146">
    <property type="entry name" value="QDO-like"/>
</dbReference>
<name>A0ABD5S7Q2_9EURY</name>
<dbReference type="InterPro" id="IPR014710">
    <property type="entry name" value="RmlC-like_jellyroll"/>
</dbReference>
<dbReference type="Gene3D" id="2.60.120.10">
    <property type="entry name" value="Jelly Rolls"/>
    <property type="match status" value="1"/>
</dbReference>
<dbReference type="PANTHER" id="PTHR36440:SF1">
    <property type="entry name" value="PUTATIVE (AFU_ORTHOLOGUE AFUA_8G07350)-RELATED"/>
    <property type="match status" value="1"/>
</dbReference>
<reference evidence="2 3" key="1">
    <citation type="journal article" date="2019" name="Int. J. Syst. Evol. Microbiol.">
        <title>The Global Catalogue of Microorganisms (GCM) 10K type strain sequencing project: providing services to taxonomists for standard genome sequencing and annotation.</title>
        <authorList>
            <consortium name="The Broad Institute Genomics Platform"/>
            <consortium name="The Broad Institute Genome Sequencing Center for Infectious Disease"/>
            <person name="Wu L."/>
            <person name="Ma J."/>
        </authorList>
    </citation>
    <scope>NUCLEOTIDE SEQUENCE [LARGE SCALE GENOMIC DNA]</scope>
    <source>
        <strain evidence="2 3">CGMCC 1.3239</strain>
    </source>
</reference>
<dbReference type="InterPro" id="IPR011051">
    <property type="entry name" value="RmlC_Cupin_sf"/>
</dbReference>
<dbReference type="SUPFAM" id="SSF51182">
    <property type="entry name" value="RmlC-like cupins"/>
    <property type="match status" value="1"/>
</dbReference>
<feature type="domain" description="Cupin type-2" evidence="1">
    <location>
        <begin position="42"/>
        <end position="103"/>
    </location>
</feature>
<dbReference type="Pfam" id="PF07883">
    <property type="entry name" value="Cupin_2"/>
    <property type="match status" value="1"/>
</dbReference>
<evidence type="ECO:0000259" key="1">
    <source>
        <dbReference type="Pfam" id="PF07883"/>
    </source>
</evidence>
<sequence length="162" mass="17431">MPGFELPVSGHRTETEPIQFLDTLSFVHVASEETDGRWSVVEMQLREGHAPPLHIHENADELIHVTDGTIHVHTEDDQQELTAESSVVLPRGEPHSLHAVTEATIVTADSPGGFGEFVTAVGEPTEDRTVPTAPPSEAAIGRVNELAPEHDIRIVGPPPVGP</sequence>
<organism evidence="2 3">
    <name type="scientific">Halorubrum tibetense</name>
    <dbReference type="NCBI Taxonomy" id="175631"/>
    <lineage>
        <taxon>Archaea</taxon>
        <taxon>Methanobacteriati</taxon>
        <taxon>Methanobacteriota</taxon>
        <taxon>Stenosarchaea group</taxon>
        <taxon>Halobacteria</taxon>
        <taxon>Halobacteriales</taxon>
        <taxon>Haloferacaceae</taxon>
        <taxon>Halorubrum</taxon>
    </lineage>
</organism>
<dbReference type="Proteomes" id="UP001596442">
    <property type="component" value="Unassembled WGS sequence"/>
</dbReference>
<proteinExistence type="predicted"/>
<protein>
    <submittedName>
        <fullName evidence="2">Cupin domain-containing protein</fullName>
    </submittedName>
</protein>